<dbReference type="AlphaFoldDB" id="A0A418R8Z6"/>
<keyword evidence="1" id="KW-0812">Transmembrane</keyword>
<keyword evidence="1" id="KW-0472">Membrane</keyword>
<accession>A0A418R8Z6</accession>
<sequence>MFTPQQFSQLAAAAWSGPAAIVQASASSCLLAQSHLAVYYSVTYTAAGVMFMSPVCGTCPFEAVAAAIAAAAAAGVPVCRYKAQRTLARTAAALCGVAAAPSFACRARRHRVARRLAHV</sequence>
<evidence type="ECO:0000313" key="3">
    <source>
        <dbReference type="Proteomes" id="UP000284250"/>
    </source>
</evidence>
<gene>
    <name evidence="2" type="ORF">D0T11_01400</name>
</gene>
<keyword evidence="1" id="KW-1133">Transmembrane helix</keyword>
<protein>
    <submittedName>
        <fullName evidence="2">Uncharacterized protein</fullName>
    </submittedName>
</protein>
<comment type="caution">
    <text evidence="2">The sequence shown here is derived from an EMBL/GenBank/DDBJ whole genome shotgun (WGS) entry which is preliminary data.</text>
</comment>
<feature type="transmembrane region" description="Helical" evidence="1">
    <location>
        <begin position="87"/>
        <end position="105"/>
    </location>
</feature>
<name>A0A418R8Z6_9BACT</name>
<evidence type="ECO:0000256" key="1">
    <source>
        <dbReference type="SAM" id="Phobius"/>
    </source>
</evidence>
<proteinExistence type="predicted"/>
<organism evidence="2 3">
    <name type="scientific">Hymenobacter rubripertinctus</name>
    <dbReference type="NCBI Taxonomy" id="2029981"/>
    <lineage>
        <taxon>Bacteria</taxon>
        <taxon>Pseudomonadati</taxon>
        <taxon>Bacteroidota</taxon>
        <taxon>Cytophagia</taxon>
        <taxon>Cytophagales</taxon>
        <taxon>Hymenobacteraceae</taxon>
        <taxon>Hymenobacter</taxon>
    </lineage>
</organism>
<evidence type="ECO:0000313" key="2">
    <source>
        <dbReference type="EMBL" id="RIY13764.1"/>
    </source>
</evidence>
<dbReference type="Proteomes" id="UP000284250">
    <property type="component" value="Unassembled WGS sequence"/>
</dbReference>
<reference evidence="2 3" key="1">
    <citation type="submission" date="2018-09" db="EMBL/GenBank/DDBJ databases">
        <authorList>
            <person name="Zeman M."/>
            <person name="Pardy F."/>
        </authorList>
    </citation>
    <scope>NUCLEOTIDE SEQUENCE [LARGE SCALE GENOMIC DNA]</scope>
    <source>
        <strain evidence="2 3">CCM 8852</strain>
    </source>
</reference>
<dbReference type="EMBL" id="QYCN01000002">
    <property type="protein sequence ID" value="RIY13764.1"/>
    <property type="molecule type" value="Genomic_DNA"/>
</dbReference>
<keyword evidence="3" id="KW-1185">Reference proteome</keyword>
<dbReference type="RefSeq" id="WP_119653995.1">
    <property type="nucleotide sequence ID" value="NZ_JBHUOI010000070.1"/>
</dbReference>
<reference evidence="2 3" key="2">
    <citation type="submission" date="2019-01" db="EMBL/GenBank/DDBJ databases">
        <title>Hymenobacter humicola sp. nov., isolated from soils in Antarctica.</title>
        <authorList>
            <person name="Sedlacek I."/>
            <person name="Holochova P."/>
            <person name="Kralova S."/>
            <person name="Pantucek R."/>
            <person name="Stankova E."/>
            <person name="Vrbovska V."/>
            <person name="Kristofova L."/>
            <person name="Svec P."/>
            <person name="Busse H.-J."/>
        </authorList>
    </citation>
    <scope>NUCLEOTIDE SEQUENCE [LARGE SCALE GENOMIC DNA]</scope>
    <source>
        <strain evidence="2 3">CCM 8852</strain>
    </source>
</reference>